<keyword evidence="1" id="KW-0472">Membrane</keyword>
<keyword evidence="1" id="KW-0812">Transmembrane</keyword>
<comment type="caution">
    <text evidence="2">The sequence shown here is derived from an EMBL/GenBank/DDBJ whole genome shotgun (WGS) entry which is preliminary data.</text>
</comment>
<feature type="transmembrane region" description="Helical" evidence="1">
    <location>
        <begin position="12"/>
        <end position="34"/>
    </location>
</feature>
<name>A0AAD4G8Q0_BOLED</name>
<reference evidence="2" key="1">
    <citation type="submission" date="2019-10" db="EMBL/GenBank/DDBJ databases">
        <authorList>
            <consortium name="DOE Joint Genome Institute"/>
            <person name="Kuo A."/>
            <person name="Miyauchi S."/>
            <person name="Kiss E."/>
            <person name="Drula E."/>
            <person name="Kohler A."/>
            <person name="Sanchez-Garcia M."/>
            <person name="Andreopoulos B."/>
            <person name="Barry K.W."/>
            <person name="Bonito G."/>
            <person name="Buee M."/>
            <person name="Carver A."/>
            <person name="Chen C."/>
            <person name="Cichocki N."/>
            <person name="Clum A."/>
            <person name="Culley D."/>
            <person name="Crous P.W."/>
            <person name="Fauchery L."/>
            <person name="Girlanda M."/>
            <person name="Hayes R."/>
            <person name="Keri Z."/>
            <person name="LaButti K."/>
            <person name="Lipzen A."/>
            <person name="Lombard V."/>
            <person name="Magnuson J."/>
            <person name="Maillard F."/>
            <person name="Morin E."/>
            <person name="Murat C."/>
            <person name="Nolan M."/>
            <person name="Ohm R."/>
            <person name="Pangilinan J."/>
            <person name="Pereira M."/>
            <person name="Perotto S."/>
            <person name="Peter M."/>
            <person name="Riley R."/>
            <person name="Sitrit Y."/>
            <person name="Stielow B."/>
            <person name="Szollosi G."/>
            <person name="Zifcakova L."/>
            <person name="Stursova M."/>
            <person name="Spatafora J.W."/>
            <person name="Tedersoo L."/>
            <person name="Vaario L.-M."/>
            <person name="Yamada A."/>
            <person name="Yan M."/>
            <person name="Wang P."/>
            <person name="Xu J."/>
            <person name="Bruns T."/>
            <person name="Baldrian P."/>
            <person name="Vilgalys R."/>
            <person name="Henrissat B."/>
            <person name="Grigoriev I.V."/>
            <person name="Hibbett D."/>
            <person name="Nagy L.G."/>
            <person name="Martin F.M."/>
        </authorList>
    </citation>
    <scope>NUCLEOTIDE SEQUENCE</scope>
    <source>
        <strain evidence="2">BED1</strain>
    </source>
</reference>
<dbReference type="EMBL" id="WHUW01000070">
    <property type="protein sequence ID" value="KAF8428921.1"/>
    <property type="molecule type" value="Genomic_DNA"/>
</dbReference>
<keyword evidence="3" id="KW-1185">Reference proteome</keyword>
<gene>
    <name evidence="2" type="ORF">L210DRAFT_3114504</name>
</gene>
<evidence type="ECO:0000313" key="3">
    <source>
        <dbReference type="Proteomes" id="UP001194468"/>
    </source>
</evidence>
<feature type="transmembrane region" description="Helical" evidence="1">
    <location>
        <begin position="133"/>
        <end position="161"/>
    </location>
</feature>
<organism evidence="2 3">
    <name type="scientific">Boletus edulis BED1</name>
    <dbReference type="NCBI Taxonomy" id="1328754"/>
    <lineage>
        <taxon>Eukaryota</taxon>
        <taxon>Fungi</taxon>
        <taxon>Dikarya</taxon>
        <taxon>Basidiomycota</taxon>
        <taxon>Agaricomycotina</taxon>
        <taxon>Agaricomycetes</taxon>
        <taxon>Agaricomycetidae</taxon>
        <taxon>Boletales</taxon>
        <taxon>Boletineae</taxon>
        <taxon>Boletaceae</taxon>
        <taxon>Boletoideae</taxon>
        <taxon>Boletus</taxon>
    </lineage>
</organism>
<reference evidence="2" key="2">
    <citation type="journal article" date="2020" name="Nat. Commun.">
        <title>Large-scale genome sequencing of mycorrhizal fungi provides insights into the early evolution of symbiotic traits.</title>
        <authorList>
            <person name="Miyauchi S."/>
            <person name="Kiss E."/>
            <person name="Kuo A."/>
            <person name="Drula E."/>
            <person name="Kohler A."/>
            <person name="Sanchez-Garcia M."/>
            <person name="Morin E."/>
            <person name="Andreopoulos B."/>
            <person name="Barry K.W."/>
            <person name="Bonito G."/>
            <person name="Buee M."/>
            <person name="Carver A."/>
            <person name="Chen C."/>
            <person name="Cichocki N."/>
            <person name="Clum A."/>
            <person name="Culley D."/>
            <person name="Crous P.W."/>
            <person name="Fauchery L."/>
            <person name="Girlanda M."/>
            <person name="Hayes R.D."/>
            <person name="Keri Z."/>
            <person name="LaButti K."/>
            <person name="Lipzen A."/>
            <person name="Lombard V."/>
            <person name="Magnuson J."/>
            <person name="Maillard F."/>
            <person name="Murat C."/>
            <person name="Nolan M."/>
            <person name="Ohm R.A."/>
            <person name="Pangilinan J."/>
            <person name="Pereira M.F."/>
            <person name="Perotto S."/>
            <person name="Peter M."/>
            <person name="Pfister S."/>
            <person name="Riley R."/>
            <person name="Sitrit Y."/>
            <person name="Stielow J.B."/>
            <person name="Szollosi G."/>
            <person name="Zifcakova L."/>
            <person name="Stursova M."/>
            <person name="Spatafora J.W."/>
            <person name="Tedersoo L."/>
            <person name="Vaario L.M."/>
            <person name="Yamada A."/>
            <person name="Yan M."/>
            <person name="Wang P."/>
            <person name="Xu J."/>
            <person name="Bruns T."/>
            <person name="Baldrian P."/>
            <person name="Vilgalys R."/>
            <person name="Dunand C."/>
            <person name="Henrissat B."/>
            <person name="Grigoriev I.V."/>
            <person name="Hibbett D."/>
            <person name="Nagy L.G."/>
            <person name="Martin F.M."/>
        </authorList>
    </citation>
    <scope>NUCLEOTIDE SEQUENCE</scope>
    <source>
        <strain evidence="2">BED1</strain>
    </source>
</reference>
<feature type="transmembrane region" description="Helical" evidence="1">
    <location>
        <begin position="87"/>
        <end position="112"/>
    </location>
</feature>
<evidence type="ECO:0000256" key="1">
    <source>
        <dbReference type="SAM" id="Phobius"/>
    </source>
</evidence>
<proteinExistence type="predicted"/>
<accession>A0AAD4G8Q0</accession>
<feature type="transmembrane region" description="Helical" evidence="1">
    <location>
        <begin position="54"/>
        <end position="75"/>
    </location>
</feature>
<sequence length="265" mass="29385">MVHWWDDPSVEAHLGVIYVDFAFFLLGIHGWEYFRSFGIEYAIIRGRLPWRWPLVPYLLGRLFLLTLLLLLAVGMSPFSGPFTCQSGAVWIAISGAIAIVHLLLLLLSLGHWSVLALDTVNIKSFRSNGACTIYLMHPAVSAGVFVYTMCYDFLVFVLSIIKLSERTMQISSERVFALARFIVFCCSGCSEYSTNGFCFHWSSRYVDELVTAITASTIVSSRAVRSLLGLRTACSSHVCDGNIGNDPVLTTQLPDQTSIVSTGMC</sequence>
<protein>
    <submittedName>
        <fullName evidence="2">Uncharacterized protein</fullName>
    </submittedName>
</protein>
<dbReference type="Proteomes" id="UP001194468">
    <property type="component" value="Unassembled WGS sequence"/>
</dbReference>
<evidence type="ECO:0000313" key="2">
    <source>
        <dbReference type="EMBL" id="KAF8428921.1"/>
    </source>
</evidence>
<dbReference type="AlphaFoldDB" id="A0AAD4G8Q0"/>
<keyword evidence="1" id="KW-1133">Transmembrane helix</keyword>